<dbReference type="InterPro" id="IPR005625">
    <property type="entry name" value="PepSY-ass_TM"/>
</dbReference>
<dbReference type="Proteomes" id="UP000239872">
    <property type="component" value="Unassembled WGS sequence"/>
</dbReference>
<organism evidence="2 3">
    <name type="scientific">Flavipsychrobacter stenotrophus</name>
    <dbReference type="NCBI Taxonomy" id="2077091"/>
    <lineage>
        <taxon>Bacteria</taxon>
        <taxon>Pseudomonadati</taxon>
        <taxon>Bacteroidota</taxon>
        <taxon>Chitinophagia</taxon>
        <taxon>Chitinophagales</taxon>
        <taxon>Chitinophagaceae</taxon>
        <taxon>Flavipsychrobacter</taxon>
    </lineage>
</organism>
<comment type="caution">
    <text evidence="2">The sequence shown here is derived from an EMBL/GenBank/DDBJ whole genome shotgun (WGS) entry which is preliminary data.</text>
</comment>
<dbReference type="Pfam" id="PF03929">
    <property type="entry name" value="PepSY_TM"/>
    <property type="match status" value="1"/>
</dbReference>
<reference evidence="2 3" key="1">
    <citation type="submission" date="2018-01" db="EMBL/GenBank/DDBJ databases">
        <title>A novel member of the phylum Bacteroidetes isolated from glacier ice.</title>
        <authorList>
            <person name="Liu Q."/>
            <person name="Xin Y.-H."/>
        </authorList>
    </citation>
    <scope>NUCLEOTIDE SEQUENCE [LARGE SCALE GENOMIC DNA]</scope>
    <source>
        <strain evidence="2 3">RB1R16</strain>
    </source>
</reference>
<feature type="transmembrane region" description="Helical" evidence="1">
    <location>
        <begin position="207"/>
        <end position="227"/>
    </location>
</feature>
<proteinExistence type="predicted"/>
<protein>
    <submittedName>
        <fullName evidence="2">PepSY domain-containing protein</fullName>
    </submittedName>
</protein>
<dbReference type="PANTHER" id="PTHR34219:SF3">
    <property type="entry name" value="BLL7967 PROTEIN"/>
    <property type="match status" value="1"/>
</dbReference>
<dbReference type="PROSITE" id="PS51257">
    <property type="entry name" value="PROKAR_LIPOPROTEIN"/>
    <property type="match status" value="1"/>
</dbReference>
<evidence type="ECO:0000313" key="2">
    <source>
        <dbReference type="EMBL" id="PQJ10157.1"/>
    </source>
</evidence>
<keyword evidence="1" id="KW-0812">Transmembrane</keyword>
<sequence length="385" mass="43820">MTNFKKAVRKIHLWLGLASGLVVFIVAITGCLYVFQKEINESYYEELFFIEKRNTTALPLSVLLSSAQTTLGKDKPVNFITCHRQADRAWEFGAYKEGDKSALTYFGALTYHQVACVDPYTGKVTGVIDYKYNFFNMVKYLHWSLLLNTCYGQPIVGYATLLFVIMLITGMILWWPKKWNQTNINNSLRIKWNATFKRLVYDLHKVPGFYAMSIALIISLTGMVWALDWFQKTVYVVATQSVTPPVYVATKSTATAVNTTSPLDIAFDHASRLFKKEERIGVSLPGSKDGYYSILGYRGKETYYNFDELRYDQYSGQLLYRRNYDPKNRGEQLIGMNYDIHVGAVLGLPGKIMAFVGSLVAASLPVTGTLIWIGRKRKRKYVAVV</sequence>
<evidence type="ECO:0000313" key="3">
    <source>
        <dbReference type="Proteomes" id="UP000239872"/>
    </source>
</evidence>
<dbReference type="AlphaFoldDB" id="A0A2S7SU54"/>
<keyword evidence="1" id="KW-1133">Transmembrane helix</keyword>
<keyword evidence="1" id="KW-0472">Membrane</keyword>
<feature type="transmembrane region" description="Helical" evidence="1">
    <location>
        <begin position="12"/>
        <end position="35"/>
    </location>
</feature>
<feature type="transmembrane region" description="Helical" evidence="1">
    <location>
        <begin position="155"/>
        <end position="175"/>
    </location>
</feature>
<evidence type="ECO:0000256" key="1">
    <source>
        <dbReference type="SAM" id="Phobius"/>
    </source>
</evidence>
<accession>A0A2S7SU54</accession>
<gene>
    <name evidence="2" type="ORF">CJD36_015795</name>
</gene>
<dbReference type="RefSeq" id="WP_105040166.1">
    <property type="nucleotide sequence ID" value="NZ_PPSL01000004.1"/>
</dbReference>
<keyword evidence="3" id="KW-1185">Reference proteome</keyword>
<name>A0A2S7SU54_9BACT</name>
<feature type="transmembrane region" description="Helical" evidence="1">
    <location>
        <begin position="352"/>
        <end position="373"/>
    </location>
</feature>
<dbReference type="PANTHER" id="PTHR34219">
    <property type="entry name" value="IRON-REGULATED INNER MEMBRANE PROTEIN-RELATED"/>
    <property type="match status" value="1"/>
</dbReference>
<dbReference type="OrthoDB" id="111691at2"/>
<dbReference type="EMBL" id="PPSL01000004">
    <property type="protein sequence ID" value="PQJ10157.1"/>
    <property type="molecule type" value="Genomic_DNA"/>
</dbReference>